<evidence type="ECO:0000313" key="4">
    <source>
        <dbReference type="Proteomes" id="UP000182635"/>
    </source>
</evidence>
<protein>
    <submittedName>
        <fullName evidence="3">MacB-like core domain-containing protein</fullName>
    </submittedName>
</protein>
<dbReference type="RefSeq" id="WP_046922473.1">
    <property type="nucleotide sequence ID" value="NZ_AYYL01000004.1"/>
</dbReference>
<organism evidence="3 4">
    <name type="scientific">Ligilactobacillus ruminis DSM 20403 = NBRC 102161</name>
    <dbReference type="NCBI Taxonomy" id="1423798"/>
    <lineage>
        <taxon>Bacteria</taxon>
        <taxon>Bacillati</taxon>
        <taxon>Bacillota</taxon>
        <taxon>Bacilli</taxon>
        <taxon>Lactobacillales</taxon>
        <taxon>Lactobacillaceae</taxon>
        <taxon>Ligilactobacillus</taxon>
    </lineage>
</organism>
<feature type="transmembrane region" description="Helical" evidence="1">
    <location>
        <begin position="220"/>
        <end position="242"/>
    </location>
</feature>
<dbReference type="EMBL" id="FOPI01000004">
    <property type="protein sequence ID" value="SFG17468.1"/>
    <property type="molecule type" value="Genomic_DNA"/>
</dbReference>
<gene>
    <name evidence="3" type="ORF">SAMN02910432_00198</name>
</gene>
<dbReference type="OrthoDB" id="2329651at2"/>
<sequence length="322" mass="37282">MFKKRIYVFFYIFLVAFFSVYLCFKIQERDMIIQLNNHNLSPNTYHVTLKQNVTLYDLNQKIEKTDLLNNVQVHYQDCENKNVTYFYGKGSFTAPPMLSGHFFSDSDFESNVATVVVGKNWQNKLYRPKDQAYLKWNDKYVSVIGIMGDNYNSELDNQVFISLSTAQLQDAYSNNYRILLDSSQDLKPSEIKTALDANSVKRQVTNHFIVSDESWIASHWAQALGIVLVIVLMIGEIVFWIISSKRNYDETMFLKFDVPRFIFAEWRAFSICIALGLILGGLAGTLFYNLNSYVLVLCFLGGLFVCSSGLFYWMLKCQMKKD</sequence>
<dbReference type="InterPro" id="IPR025857">
    <property type="entry name" value="MacB_PCD"/>
</dbReference>
<proteinExistence type="predicted"/>
<keyword evidence="1" id="KW-0472">Membrane</keyword>
<feature type="transmembrane region" description="Helical" evidence="1">
    <location>
        <begin position="293"/>
        <end position="315"/>
    </location>
</feature>
<keyword evidence="1" id="KW-1133">Transmembrane helix</keyword>
<keyword evidence="1" id="KW-0812">Transmembrane</keyword>
<accession>A0A1I2PN40</accession>
<reference evidence="4" key="1">
    <citation type="submission" date="2016-10" db="EMBL/GenBank/DDBJ databases">
        <authorList>
            <person name="Varghese N."/>
            <person name="Submissions S."/>
        </authorList>
    </citation>
    <scope>NUCLEOTIDE SEQUENCE [LARGE SCALE GENOMIC DNA]</scope>
    <source>
        <strain evidence="4">DSM 20403</strain>
    </source>
</reference>
<dbReference type="AlphaFoldDB" id="A0A1I2PN40"/>
<evidence type="ECO:0000259" key="2">
    <source>
        <dbReference type="Pfam" id="PF12704"/>
    </source>
</evidence>
<dbReference type="Proteomes" id="UP000182635">
    <property type="component" value="Unassembled WGS sequence"/>
</dbReference>
<feature type="transmembrane region" description="Helical" evidence="1">
    <location>
        <begin position="263"/>
        <end position="287"/>
    </location>
</feature>
<name>A0A1I2PN40_9LACO</name>
<evidence type="ECO:0000256" key="1">
    <source>
        <dbReference type="SAM" id="Phobius"/>
    </source>
</evidence>
<feature type="domain" description="MacB-like periplasmic core" evidence="2">
    <location>
        <begin position="62"/>
        <end position="186"/>
    </location>
</feature>
<evidence type="ECO:0000313" key="3">
    <source>
        <dbReference type="EMBL" id="SFG17468.1"/>
    </source>
</evidence>
<feature type="transmembrane region" description="Helical" evidence="1">
    <location>
        <begin position="7"/>
        <end position="27"/>
    </location>
</feature>
<dbReference type="Pfam" id="PF12704">
    <property type="entry name" value="MacB_PCD"/>
    <property type="match status" value="1"/>
</dbReference>